<evidence type="ECO:0008006" key="4">
    <source>
        <dbReference type="Google" id="ProtNLM"/>
    </source>
</evidence>
<dbReference type="SUPFAM" id="SSF103647">
    <property type="entry name" value="TSP type-3 repeat"/>
    <property type="match status" value="1"/>
</dbReference>
<dbReference type="GO" id="GO:0005509">
    <property type="term" value="F:calcium ion binding"/>
    <property type="evidence" value="ECO:0007669"/>
    <property type="project" value="InterPro"/>
</dbReference>
<dbReference type="OrthoDB" id="5713052at2"/>
<dbReference type="AlphaFoldDB" id="A0A1G7ZPC4"/>
<dbReference type="PANTHER" id="PTHR10199">
    <property type="entry name" value="THROMBOSPONDIN"/>
    <property type="match status" value="1"/>
</dbReference>
<evidence type="ECO:0000313" key="3">
    <source>
        <dbReference type="Proteomes" id="UP000198854"/>
    </source>
</evidence>
<proteinExistence type="predicted"/>
<feature type="region of interest" description="Disordered" evidence="1">
    <location>
        <begin position="239"/>
        <end position="368"/>
    </location>
</feature>
<feature type="compositionally biased region" description="Acidic residues" evidence="1">
    <location>
        <begin position="243"/>
        <end position="304"/>
    </location>
</feature>
<accession>A0A1G7ZPC4</accession>
<dbReference type="Proteomes" id="UP000198854">
    <property type="component" value="Unassembled WGS sequence"/>
</dbReference>
<gene>
    <name evidence="2" type="ORF">SAMN04488136_10890</name>
</gene>
<dbReference type="RefSeq" id="WP_093272300.1">
    <property type="nucleotide sequence ID" value="NZ_FNDD01000008.1"/>
</dbReference>
<sequence length="1107" mass="119243">MHLKASKIALAVCSTLALNGCWWDSDSSSSSASTSSTYSVKAIDGYLVGATVWLDLDGDFALDDNEPSATSTTGGSAVLDVSSISNPEDYSVVVSAIQDVTIDEDTGNTVSANFSMSAPAGVVNITPLSTLVHIKIASSGLTLAQAQQEIADDLGIDSGDVLTDYKASDSKTTQFAARSLVSSGAMPETTDELNTAANDTDGTNDLLDGAAAMAVIIKQQVEGAENEDDLDAVYINRQGAVDSDSDGDGVADTDDAFPDDENEWVDTDGDDLGNNADTDDDGDGVLDTNDDFPLDATEDTDTDSDGIGNNTDDDDDNDGVLDTEDAFPEDSSESVDTDNDGTGNNADTDDDGDGVPDEYDEDPIDPEVGASSQTAIISYLQDQASLYSIWDDEDDDGTQTLYLETLSVNGDYATSSDFSLIKANKTTVSLGTSEENDDLILTSSGWSTSTGSYTIDMSGSSVVAYPTDYTDIKYTLNGTMVTLDGGLVSDVDWDWEDYSDDTATFPDDSVKITFTVTPQQDNYYIWDWMPYIYDAINGVNAEGATSFDELLFSDLGGSSITTDQVQGFFVGNNRMVKLVDNTAMTAQYYTVDWDNNLATLDGSGTWSQETISGEELILFTLPEDVLTTWGDDYDEPSDTMLLSIYEGAVYIGSKENADVVLEDDQIVIISAAAKDALIDAVNIPVNKCNESDTDGTTTVTLEDFEAAISDCYGATAITSDMVSDQNFHRVRSDGSTRDYTFNSDGTVTVFKDSVQAYTAYWAIEGDYVKVTYEDSTDESWYWALIDSNDSEWSLKFFDTYYDSDTLITEIWSSIVTLVDAGTCAITEGLDMTYSDFTTAIDSYATCSGTLPTVIESDLDGAALFRVKSNGETRLYSFNADGTATYHRDGLVRSRTWAINDDGFIVLMNLDGGTEQYLALLQEPQNDVLNFAVFSPDDTEIWLTTYTSIDGEPAITSCTDSDTQWDDVNDVPETTLSYADFTSAVDACIATSGVEASFSSDFLAELPLTMSSTESDSTEVYTFSDATTGTYSEGGESYDFTWQVDDSTGELTVTITANSETYVDQMYIVDTDGINFSVKAMSRSSAWDEGLTGEGDVWSDVYVFAEAN</sequence>
<keyword evidence="3" id="KW-1185">Reference proteome</keyword>
<reference evidence="2 3" key="1">
    <citation type="submission" date="2016-10" db="EMBL/GenBank/DDBJ databases">
        <authorList>
            <person name="de Groot N.N."/>
        </authorList>
    </citation>
    <scope>NUCLEOTIDE SEQUENCE [LARGE SCALE GENOMIC DNA]</scope>
    <source>
        <strain evidence="2 3">CGMCC 1.10228</strain>
    </source>
</reference>
<evidence type="ECO:0000313" key="2">
    <source>
        <dbReference type="EMBL" id="SDH10528.1"/>
    </source>
</evidence>
<name>A0A1G7ZPC4_9VIBR</name>
<protein>
    <recommendedName>
        <fullName evidence="4">Thrombospondin type 3 repeat-containing protein</fullName>
    </recommendedName>
</protein>
<dbReference type="EMBL" id="FNDD01000008">
    <property type="protein sequence ID" value="SDH10528.1"/>
    <property type="molecule type" value="Genomic_DNA"/>
</dbReference>
<evidence type="ECO:0000256" key="1">
    <source>
        <dbReference type="SAM" id="MobiDB-lite"/>
    </source>
</evidence>
<feature type="compositionally biased region" description="Acidic residues" evidence="1">
    <location>
        <begin position="347"/>
        <end position="365"/>
    </location>
</feature>
<dbReference type="STRING" id="861298.SAMN04488136_10890"/>
<feature type="compositionally biased region" description="Acidic residues" evidence="1">
    <location>
        <begin position="311"/>
        <end position="339"/>
    </location>
</feature>
<dbReference type="Gene3D" id="4.10.1080.10">
    <property type="entry name" value="TSP type-3 repeat"/>
    <property type="match status" value="1"/>
</dbReference>
<dbReference type="InterPro" id="IPR028974">
    <property type="entry name" value="TSP_type-3_rpt"/>
</dbReference>
<dbReference type="PANTHER" id="PTHR10199:SF119">
    <property type="entry name" value="RE20510P"/>
    <property type="match status" value="1"/>
</dbReference>
<organism evidence="2 3">
    <name type="scientific">Vibrio xiamenensis</name>
    <dbReference type="NCBI Taxonomy" id="861298"/>
    <lineage>
        <taxon>Bacteria</taxon>
        <taxon>Pseudomonadati</taxon>
        <taxon>Pseudomonadota</taxon>
        <taxon>Gammaproteobacteria</taxon>
        <taxon>Vibrionales</taxon>
        <taxon>Vibrionaceae</taxon>
        <taxon>Vibrio</taxon>
    </lineage>
</organism>